<dbReference type="GO" id="GO:0005509">
    <property type="term" value="F:calcium ion binding"/>
    <property type="evidence" value="ECO:0007669"/>
    <property type="project" value="InterPro"/>
</dbReference>
<feature type="domain" description="EF-hand" evidence="6">
    <location>
        <begin position="181"/>
        <end position="216"/>
    </location>
</feature>
<keyword evidence="10" id="KW-1185">Reference proteome</keyword>
<dbReference type="EMBL" id="CAMXCT030001525">
    <property type="protein sequence ID" value="CAL4778203.1"/>
    <property type="molecule type" value="Genomic_DNA"/>
</dbReference>
<dbReference type="InterPro" id="IPR002048">
    <property type="entry name" value="EF_hand_dom"/>
</dbReference>
<keyword evidence="9" id="KW-0406">Ion transport</keyword>
<keyword evidence="9" id="KW-0813">Transport</keyword>
<reference evidence="8" key="2">
    <citation type="submission" date="2024-04" db="EMBL/GenBank/DDBJ databases">
        <authorList>
            <person name="Chen Y."/>
            <person name="Shah S."/>
            <person name="Dougan E. K."/>
            <person name="Thang M."/>
            <person name="Chan C."/>
        </authorList>
    </citation>
    <scope>NUCLEOTIDE SEQUENCE [LARGE SCALE GENOMIC DNA]</scope>
</reference>
<accession>A0A9P1FWP2</accession>
<evidence type="ECO:0000313" key="9">
    <source>
        <dbReference type="EMBL" id="CAL4778203.1"/>
    </source>
</evidence>
<dbReference type="AlphaFoldDB" id="A0A9P1FWP2"/>
<feature type="transmembrane region" description="Helical" evidence="5">
    <location>
        <begin position="67"/>
        <end position="90"/>
    </location>
</feature>
<dbReference type="Pfam" id="PF00520">
    <property type="entry name" value="Ion_trans"/>
    <property type="match status" value="1"/>
</dbReference>
<keyword evidence="4 5" id="KW-0472">Membrane</keyword>
<feature type="transmembrane region" description="Helical" evidence="5">
    <location>
        <begin position="12"/>
        <end position="32"/>
    </location>
</feature>
<protein>
    <submittedName>
        <fullName evidence="9">Sodium channel protein para</fullName>
    </submittedName>
</protein>
<dbReference type="EMBL" id="CAMXCT010001525">
    <property type="protein sequence ID" value="CAI3990891.1"/>
    <property type="molecule type" value="Genomic_DNA"/>
</dbReference>
<dbReference type="InterPro" id="IPR005821">
    <property type="entry name" value="Ion_trans_dom"/>
</dbReference>
<dbReference type="PANTHER" id="PTHR10037:SF62">
    <property type="entry name" value="SODIUM CHANNEL PROTEIN 60E"/>
    <property type="match status" value="1"/>
</dbReference>
<evidence type="ECO:0000256" key="3">
    <source>
        <dbReference type="ARBA" id="ARBA00022989"/>
    </source>
</evidence>
<dbReference type="PROSITE" id="PS50222">
    <property type="entry name" value="EF_HAND_2"/>
    <property type="match status" value="1"/>
</dbReference>
<dbReference type="Gene3D" id="1.10.287.70">
    <property type="match status" value="1"/>
</dbReference>
<comment type="subcellular location">
    <subcellularLocation>
        <location evidence="1">Membrane</location>
        <topology evidence="1">Multi-pass membrane protein</topology>
    </subcellularLocation>
</comment>
<evidence type="ECO:0000313" key="10">
    <source>
        <dbReference type="Proteomes" id="UP001152797"/>
    </source>
</evidence>
<evidence type="ECO:0000256" key="4">
    <source>
        <dbReference type="ARBA" id="ARBA00023136"/>
    </source>
</evidence>
<dbReference type="EMBL" id="CAMXCT020001525">
    <property type="protein sequence ID" value="CAL1144266.1"/>
    <property type="molecule type" value="Genomic_DNA"/>
</dbReference>
<evidence type="ECO:0000256" key="5">
    <source>
        <dbReference type="SAM" id="Phobius"/>
    </source>
</evidence>
<feature type="transmembrane region" description="Helical" evidence="5">
    <location>
        <begin position="96"/>
        <end position="116"/>
    </location>
</feature>
<evidence type="ECO:0000313" key="8">
    <source>
        <dbReference type="EMBL" id="CAL1144266.1"/>
    </source>
</evidence>
<keyword evidence="2 5" id="KW-0812">Transmembrane</keyword>
<dbReference type="InterPro" id="IPR043203">
    <property type="entry name" value="VGCC_Ca_Na"/>
</dbReference>
<dbReference type="SUPFAM" id="SSF81324">
    <property type="entry name" value="Voltage-gated potassium channels"/>
    <property type="match status" value="1"/>
</dbReference>
<dbReference type="OrthoDB" id="426360at2759"/>
<comment type="caution">
    <text evidence="7">The sequence shown here is derived from an EMBL/GenBank/DDBJ whole genome shotgun (WGS) entry which is preliminary data.</text>
</comment>
<dbReference type="PANTHER" id="PTHR10037">
    <property type="entry name" value="VOLTAGE-GATED CATION CHANNEL CALCIUM AND SODIUM"/>
    <property type="match status" value="1"/>
</dbReference>
<feature type="transmembrane region" description="Helical" evidence="5">
    <location>
        <begin position="128"/>
        <end position="149"/>
    </location>
</feature>
<keyword evidence="9" id="KW-0407">Ion channel</keyword>
<evidence type="ECO:0000256" key="2">
    <source>
        <dbReference type="ARBA" id="ARBA00022692"/>
    </source>
</evidence>
<proteinExistence type="predicted"/>
<organism evidence="7">
    <name type="scientific">Cladocopium goreaui</name>
    <dbReference type="NCBI Taxonomy" id="2562237"/>
    <lineage>
        <taxon>Eukaryota</taxon>
        <taxon>Sar</taxon>
        <taxon>Alveolata</taxon>
        <taxon>Dinophyceae</taxon>
        <taxon>Suessiales</taxon>
        <taxon>Symbiodiniaceae</taxon>
        <taxon>Cladocopium</taxon>
    </lineage>
</organism>
<name>A0A9P1FWP2_9DINO</name>
<evidence type="ECO:0000313" key="7">
    <source>
        <dbReference type="EMBL" id="CAI3990891.1"/>
    </source>
</evidence>
<dbReference type="GO" id="GO:0005248">
    <property type="term" value="F:voltage-gated sodium channel activity"/>
    <property type="evidence" value="ECO:0007669"/>
    <property type="project" value="TreeGrafter"/>
</dbReference>
<dbReference type="GO" id="GO:0001518">
    <property type="term" value="C:voltage-gated sodium channel complex"/>
    <property type="evidence" value="ECO:0007669"/>
    <property type="project" value="TreeGrafter"/>
</dbReference>
<keyword evidence="3 5" id="KW-1133">Transmembrane helix</keyword>
<reference evidence="7" key="1">
    <citation type="submission" date="2022-10" db="EMBL/GenBank/DDBJ databases">
        <authorList>
            <person name="Chen Y."/>
            <person name="Dougan E. K."/>
            <person name="Chan C."/>
            <person name="Rhodes N."/>
            <person name="Thang M."/>
        </authorList>
    </citation>
    <scope>NUCLEOTIDE SEQUENCE</scope>
</reference>
<evidence type="ECO:0000259" key="6">
    <source>
        <dbReference type="PROSITE" id="PS50222"/>
    </source>
</evidence>
<evidence type="ECO:0000256" key="1">
    <source>
        <dbReference type="ARBA" id="ARBA00004141"/>
    </source>
</evidence>
<sequence length="323" mass="36575">MLMVAETWVLTLVVLFIGGIGGGMPTGPLRLLRLLRLSRLVRLLREMPELLTLINGMRVAARAVSSALLLICLLNYVFGIVLLMFLGNIVEISDHFGTLGLCMWTLIFSGTFLDGMKDVVDLLRTLELHGYSWLLGWGMISIFSMYVLLTNVTVMNMLIGILCEVVSEVKREDEEGVAIDFMKEHLRTMLTDLDQDKNENISKKELQAVVEDERAQKVLSELQVKPEDVIDLTEYLFEEDEDAGREQEVTREELLEVILKIRGGRTISNQDIIDVRCDIRRIVQRQTGLVLREVNHLQKRMADMVQKMASMLPSHGTSSTRPG</sequence>
<gene>
    <name evidence="7" type="ORF">C1SCF055_LOCUS17841</name>
</gene>
<dbReference type="Proteomes" id="UP001152797">
    <property type="component" value="Unassembled WGS sequence"/>
</dbReference>